<evidence type="ECO:0000256" key="5">
    <source>
        <dbReference type="ARBA" id="ARBA00022842"/>
    </source>
</evidence>
<comment type="caution">
    <text evidence="9">The sequence shown here is derived from an EMBL/GenBank/DDBJ whole genome shotgun (WGS) entry which is preliminary data.</text>
</comment>
<gene>
    <name evidence="9" type="ORF">FHG71_05925</name>
</gene>
<keyword evidence="2 9" id="KW-0548">Nucleotidyltransferase</keyword>
<dbReference type="InterPro" id="IPR013546">
    <property type="entry name" value="PII_UdlTrfase/GS_AdlTrfase"/>
</dbReference>
<keyword evidence="3" id="KW-0547">Nucleotide-binding</keyword>
<evidence type="ECO:0000259" key="8">
    <source>
        <dbReference type="Pfam" id="PF08335"/>
    </source>
</evidence>
<feature type="domain" description="Glutamate-ammonia ligase adenylyltransferase repeated" evidence="7">
    <location>
        <begin position="520"/>
        <end position="753"/>
    </location>
</feature>
<evidence type="ECO:0000256" key="2">
    <source>
        <dbReference type="ARBA" id="ARBA00022695"/>
    </source>
</evidence>
<dbReference type="Pfam" id="PF03710">
    <property type="entry name" value="GlnE"/>
    <property type="match status" value="2"/>
</dbReference>
<keyword evidence="4" id="KW-0067">ATP-binding</keyword>
<dbReference type="Pfam" id="PF08335">
    <property type="entry name" value="GlnD_UR_UTase"/>
    <property type="match status" value="2"/>
</dbReference>
<sequence length="927" mass="100027">MVSLSARIHRLPIPADPARAERAVPSDATGPIRELLRGAAGSSPYLADLIAREADWLRPAMEDPEAAMDAALADLPDTSDRLGPALRAAKRRVALLAALMDLAGAWPLETVTEALTRLADVAVDRAIRALVAEGIAKGRLPGLGPDDVGTAGGMVALAMGKMGAFELNYSSDIDLVCLFDETRVSREDYPGLRAGLVKVTRAMTAMLQDRTDGYVFRVDLRLRPDAAVTPVCMAMAGAEAYYESLGRTWERAAYIKARPSGGDLAAGARFLDTLRPFVWRRHLDFAAIQDAHDMRLRIRDHKGLGGPFSLEGHNLKLGRGGIREIEFFTQTRQLIAGGRDPSLRVRGTVEGLGRLSDAGWVPPDVKDRLTAHYRRLREVEHRVQMIADQQTHDLPATPEGWARLAALMGEDEGAVRLDLTQRLEEVHELTEGFFAPGHAPPPAEDDFGAEITARWPTYAALRSPRAVEIFTRLRPEILRRLREAAVPAEALASFDQFLAGLPAGVQLFSLFEANPGLLRLLVDIAATSPALARYLGRNAGVLDAVIAGSFFDPWPGRDGIMAALDRLLAEARDHEARLIALRRGMKEWWFRVGVHHLQGLIGAAEAGAQYADLAEAVLRRLFPLVAEEFARKHGGGPGWGAVVLGMGSLGAGRLTAASDLDLIMIYDAGGGDASDGARPLATRPYFARLTQALVTALSAPMAEGRLYEADMRLRPSGRQGPVATSWASFQSYQREEAWTWEHLALTRARVVACAGEGAERLAEAVEAFREDLIAGRKADPRIAPDVADMRARLSQAKADEGRWNPKAGPGRLRDIELFAQGLALRAGSAERATAEQLRAGAAAGIVTDAAAERLAAAADLFGTVQAAARLLTEGRLDPSKVGEGGRRFLLRETGEESLPDLEARLAAEAEEAAALIDATLGEFNEVN</sequence>
<dbReference type="InterPro" id="IPR023057">
    <property type="entry name" value="GlnE"/>
</dbReference>
<evidence type="ECO:0000256" key="6">
    <source>
        <dbReference type="ARBA" id="ARBA00023268"/>
    </source>
</evidence>
<proteinExistence type="predicted"/>
<feature type="domain" description="PII-uridylyltransferase/Glutamine-synthetase adenylyltransferase" evidence="8">
    <location>
        <begin position="297"/>
        <end position="434"/>
    </location>
</feature>
<evidence type="ECO:0000259" key="7">
    <source>
        <dbReference type="Pfam" id="PF03710"/>
    </source>
</evidence>
<dbReference type="SUPFAM" id="SSF81301">
    <property type="entry name" value="Nucleotidyltransferase"/>
    <property type="match status" value="2"/>
</dbReference>
<dbReference type="CDD" id="cd05401">
    <property type="entry name" value="NT_GlnE_GlnD_like"/>
    <property type="match status" value="2"/>
</dbReference>
<dbReference type="Proteomes" id="UP000305709">
    <property type="component" value="Unassembled WGS sequence"/>
</dbReference>
<keyword evidence="6" id="KW-0511">Multifunctional enzyme</keyword>
<dbReference type="EMBL" id="VDFV01000004">
    <property type="protein sequence ID" value="TNC73378.1"/>
    <property type="molecule type" value="Genomic_DNA"/>
</dbReference>
<dbReference type="GO" id="GO:0008882">
    <property type="term" value="F:[glutamate-ammonia-ligase] adenylyltransferase activity"/>
    <property type="evidence" value="ECO:0007669"/>
    <property type="project" value="InterPro"/>
</dbReference>
<feature type="domain" description="Glutamate-ammonia ligase adenylyltransferase repeated" evidence="7">
    <location>
        <begin position="36"/>
        <end position="272"/>
    </location>
</feature>
<dbReference type="Gene3D" id="1.20.120.330">
    <property type="entry name" value="Nucleotidyltransferases domain 2"/>
    <property type="match status" value="2"/>
</dbReference>
<evidence type="ECO:0000256" key="1">
    <source>
        <dbReference type="ARBA" id="ARBA00022679"/>
    </source>
</evidence>
<dbReference type="InterPro" id="IPR005190">
    <property type="entry name" value="GlnE_rpt_dom"/>
</dbReference>
<dbReference type="InterPro" id="IPR043519">
    <property type="entry name" value="NT_sf"/>
</dbReference>
<dbReference type="Gene3D" id="3.30.460.10">
    <property type="entry name" value="Beta Polymerase, domain 2"/>
    <property type="match status" value="2"/>
</dbReference>
<dbReference type="GO" id="GO:0005829">
    <property type="term" value="C:cytosol"/>
    <property type="evidence" value="ECO:0007669"/>
    <property type="project" value="TreeGrafter"/>
</dbReference>
<name>A0A5C4NIY9_9RHOB</name>
<dbReference type="GO" id="GO:0005524">
    <property type="term" value="F:ATP binding"/>
    <property type="evidence" value="ECO:0007669"/>
    <property type="project" value="UniProtKB-KW"/>
</dbReference>
<organism evidence="9 10">
    <name type="scientific">Rubellimicrobium roseum</name>
    <dbReference type="NCBI Taxonomy" id="687525"/>
    <lineage>
        <taxon>Bacteria</taxon>
        <taxon>Pseudomonadati</taxon>
        <taxon>Pseudomonadota</taxon>
        <taxon>Alphaproteobacteria</taxon>
        <taxon>Rhodobacterales</taxon>
        <taxon>Roseobacteraceae</taxon>
        <taxon>Rubellimicrobium</taxon>
    </lineage>
</organism>
<keyword evidence="5" id="KW-0460">Magnesium</keyword>
<dbReference type="AlphaFoldDB" id="A0A5C4NIY9"/>
<dbReference type="PANTHER" id="PTHR30621">
    <property type="entry name" value="GLUTAMINE SYNTHETASE ADENYLYLTRANSFERASE"/>
    <property type="match status" value="1"/>
</dbReference>
<accession>A0A5C4NIY9</accession>
<dbReference type="OrthoDB" id="9759366at2"/>
<dbReference type="PANTHER" id="PTHR30621:SF0">
    <property type="entry name" value="BIFUNCTIONAL GLUTAMINE SYNTHETASE ADENYLYLTRANSFERASE_ADENYLYL-REMOVING ENZYME"/>
    <property type="match status" value="1"/>
</dbReference>
<reference evidence="9 10" key="1">
    <citation type="submission" date="2019-06" db="EMBL/GenBank/DDBJ databases">
        <authorList>
            <person name="Jiang L."/>
        </authorList>
    </citation>
    <scope>NUCLEOTIDE SEQUENCE [LARGE SCALE GENOMIC DNA]</scope>
    <source>
        <strain evidence="9 10">YIM 48858</strain>
    </source>
</reference>
<protein>
    <submittedName>
        <fullName evidence="9">Glutamine-synthetase adenylyltransferase</fullName>
    </submittedName>
</protein>
<keyword evidence="1 9" id="KW-0808">Transferase</keyword>
<dbReference type="SUPFAM" id="SSF81593">
    <property type="entry name" value="Nucleotidyltransferase substrate binding subunit/domain"/>
    <property type="match status" value="2"/>
</dbReference>
<evidence type="ECO:0000256" key="4">
    <source>
        <dbReference type="ARBA" id="ARBA00022840"/>
    </source>
</evidence>
<evidence type="ECO:0000313" key="10">
    <source>
        <dbReference type="Proteomes" id="UP000305709"/>
    </source>
</evidence>
<keyword evidence="10" id="KW-1185">Reference proteome</keyword>
<dbReference type="GO" id="GO:0000820">
    <property type="term" value="P:regulation of glutamine family amino acid metabolic process"/>
    <property type="evidence" value="ECO:0007669"/>
    <property type="project" value="TreeGrafter"/>
</dbReference>
<evidence type="ECO:0000256" key="3">
    <source>
        <dbReference type="ARBA" id="ARBA00022741"/>
    </source>
</evidence>
<feature type="domain" description="PII-uridylyltransferase/Glutamine-synthetase adenylyltransferase" evidence="8">
    <location>
        <begin position="789"/>
        <end position="873"/>
    </location>
</feature>
<evidence type="ECO:0000313" key="9">
    <source>
        <dbReference type="EMBL" id="TNC73378.1"/>
    </source>
</evidence>